<feature type="domain" description="C2" evidence="8">
    <location>
        <begin position="705"/>
        <end position="825"/>
    </location>
</feature>
<keyword evidence="4" id="KW-0446">Lipid-binding</keyword>
<dbReference type="PANTHER" id="PTHR46980">
    <property type="entry name" value="TRICALBIN-1-RELATED"/>
    <property type="match status" value="1"/>
</dbReference>
<dbReference type="InterPro" id="IPR035892">
    <property type="entry name" value="C2_domain_sf"/>
</dbReference>
<dbReference type="GO" id="GO:0008289">
    <property type="term" value="F:lipid binding"/>
    <property type="evidence" value="ECO:0007669"/>
    <property type="project" value="UniProtKB-KW"/>
</dbReference>
<dbReference type="PANTHER" id="PTHR46980:SF2">
    <property type="entry name" value="TRICALBIN-1-RELATED"/>
    <property type="match status" value="1"/>
</dbReference>
<evidence type="ECO:0000256" key="4">
    <source>
        <dbReference type="ARBA" id="ARBA00023121"/>
    </source>
</evidence>
<dbReference type="Pfam" id="PF25669">
    <property type="entry name" value="SMP_MUG190-like"/>
    <property type="match status" value="1"/>
</dbReference>
<dbReference type="GO" id="GO:0016020">
    <property type="term" value="C:membrane"/>
    <property type="evidence" value="ECO:0007669"/>
    <property type="project" value="UniProtKB-SubCell"/>
</dbReference>
<feature type="region of interest" description="Disordered" evidence="6">
    <location>
        <begin position="947"/>
        <end position="980"/>
    </location>
</feature>
<feature type="transmembrane region" description="Helical" evidence="7">
    <location>
        <begin position="107"/>
        <end position="122"/>
    </location>
</feature>
<feature type="region of interest" description="Disordered" evidence="6">
    <location>
        <begin position="1"/>
        <end position="69"/>
    </location>
</feature>
<feature type="domain" description="C2" evidence="8">
    <location>
        <begin position="505"/>
        <end position="628"/>
    </location>
</feature>
<dbReference type="AlphaFoldDB" id="A0A646QE25"/>
<dbReference type="PROSITE" id="PS51847">
    <property type="entry name" value="SMP"/>
    <property type="match status" value="1"/>
</dbReference>
<evidence type="ECO:0000256" key="2">
    <source>
        <dbReference type="ARBA" id="ARBA00022448"/>
    </source>
</evidence>
<name>A0A646QE25_9MYRI</name>
<dbReference type="PROSITE" id="PS50004">
    <property type="entry name" value="C2"/>
    <property type="match status" value="2"/>
</dbReference>
<evidence type="ECO:0000256" key="7">
    <source>
        <dbReference type="SAM" id="Phobius"/>
    </source>
</evidence>
<evidence type="ECO:0000313" key="10">
    <source>
        <dbReference type="EMBL" id="MUP40511.1"/>
    </source>
</evidence>
<feature type="compositionally biased region" description="Polar residues" evidence="6">
    <location>
        <begin position="1"/>
        <end position="12"/>
    </location>
</feature>
<protein>
    <submittedName>
        <fullName evidence="10">Tricalbin-1</fullName>
    </submittedName>
</protein>
<keyword evidence="3" id="KW-0445">Lipid transport</keyword>
<feature type="domain" description="SMP-LTD" evidence="9">
    <location>
        <begin position="149"/>
        <end position="360"/>
    </location>
</feature>
<dbReference type="CDD" id="cd21669">
    <property type="entry name" value="SMP_SF"/>
    <property type="match status" value="1"/>
</dbReference>
<dbReference type="GO" id="GO:0006869">
    <property type="term" value="P:lipid transport"/>
    <property type="evidence" value="ECO:0007669"/>
    <property type="project" value="UniProtKB-KW"/>
</dbReference>
<dbReference type="CDD" id="cd00030">
    <property type="entry name" value="C2"/>
    <property type="match status" value="2"/>
</dbReference>
<feature type="compositionally biased region" description="Polar residues" evidence="6">
    <location>
        <begin position="948"/>
        <end position="980"/>
    </location>
</feature>
<dbReference type="Gene3D" id="2.60.40.150">
    <property type="entry name" value="C2 domain"/>
    <property type="match status" value="2"/>
</dbReference>
<dbReference type="EMBL" id="GHBY01000334">
    <property type="protein sequence ID" value="MUP40511.1"/>
    <property type="molecule type" value="Transcribed_RNA"/>
</dbReference>
<feature type="region of interest" description="Disordered" evidence="6">
    <location>
        <begin position="893"/>
        <end position="931"/>
    </location>
</feature>
<dbReference type="InterPro" id="IPR031468">
    <property type="entry name" value="SMP_LBD"/>
</dbReference>
<evidence type="ECO:0000256" key="1">
    <source>
        <dbReference type="ARBA" id="ARBA00004370"/>
    </source>
</evidence>
<dbReference type="SUPFAM" id="SSF49562">
    <property type="entry name" value="C2 domain (Calcium/lipid-binding domain, CaLB)"/>
    <property type="match status" value="3"/>
</dbReference>
<evidence type="ECO:0000259" key="8">
    <source>
        <dbReference type="PROSITE" id="PS50004"/>
    </source>
</evidence>
<feature type="compositionally biased region" description="Basic and acidic residues" evidence="6">
    <location>
        <begin position="904"/>
        <end position="926"/>
    </location>
</feature>
<evidence type="ECO:0000259" key="9">
    <source>
        <dbReference type="PROSITE" id="PS51847"/>
    </source>
</evidence>
<dbReference type="InterPro" id="IPR052455">
    <property type="entry name" value="Tricalbin_domain"/>
</dbReference>
<sequence>MENQKWPLSSPQGLPRGDDGDLSPQSPFLQSPMSPNQNETTKRDDVVDKGDRKEPEGAAVEPKETGNNDFEEELLKKSQRETQFVWSNIFLSLTIIGSWILGQAGLSVAWIVLLLGLFYVVWQGKLIRLIEETVVFEKLRIHRRRALQTAETAEWLNFIINRWWIFSSHSIFSLVKNSLDPLLNDAKPSFLESIQLSEFTLGDATPVFKSIKAFDVTSGEQKPLTLITVAKPLADLAHSVKCQLALETEVGLHCPDYRLVLNARVGGKGVGVDLDVAMEKLNISGKLNIAFHLSMECPFPHITKISFTFIDKPEIWFNLRILKTVQMMEVPILKTWVHSLVTDALTTALVDPGKFDLNLHAAEGLIPSSHSRNSLVQGVLTITLSRSVQQINKLSTFGDEERWCVIRLGDQRQVTSKLNSVRWQECRSFLVENLSTDKVLIKVKSKRLISTITLMQFELPLLNYSFDNGNKIVETVLQKKSQGKGYIATPALNVRMEYTLLPSIKSDLLVDEISMNHTKSNSGVMYICIHGATDLVAPDRRGIPNPYCIILCNRKKIKTTHYVSHTLNPKWEACIEFLVADYLQMVISFAVCNWDVNKMVDSDLLGLGSLAMKQDEAVIQKRQIPLTFNISSNSPENEKDNGFITVTAVFRPVPSVGESDESQLLSPINNNPDDDDDDDIQPLKNRKNTSSNFMQTAKMLLSNTKDQEAFNSVDFGDILSSGSGLMELNVIRAQNLEAKDLNGFSDPYCEVKINDDCKFKTSCKKKTLNPEWEESVTTQLPKDGDTLAVILWDRDPLGMKDFLGSVTLTLDEIRQHSAKDCSEWFALKSAESGEIELKIKIISEDLEINGSPCGPPATLSCDLIQENLRPFPPTIVGRTLPLAVPSPILPKKVAHSKIPTQNNEVKDLPKQNLKEESPAKEVRESHVTSLSNSDKACVIPEALLPTESLPSSQTTQENNHSLSDSNQKIRNSRQYSSIRSMKQKMKDGFSHPLRRFRSEVNVHENRSKNLQERVTVEPQNPAVSTDSFDNLIHTKSQPDISSLIPVSIDINGEEEKKSHYFNVQGKILQGLGFKAEQNLIYCRIRFSRNLHNNSKFANGKTICKSSMIPASINPRFDTEFQIDTSSGLSKSSALTFEIRSDKKETISSKTLTLDELFGDCSRESAELQKWIVLSNGTKLEVEISHGKPFEKKSGTAMKLFRSWSVHRIGKI</sequence>
<feature type="region of interest" description="Disordered" evidence="6">
    <location>
        <begin position="657"/>
        <end position="688"/>
    </location>
</feature>
<dbReference type="InterPro" id="IPR000008">
    <property type="entry name" value="C2_dom"/>
</dbReference>
<keyword evidence="7" id="KW-1133">Transmembrane helix</keyword>
<feature type="compositionally biased region" description="Polar residues" evidence="6">
    <location>
        <begin position="662"/>
        <end position="671"/>
    </location>
</feature>
<feature type="compositionally biased region" description="Basic and acidic residues" evidence="6">
    <location>
        <begin position="40"/>
        <end position="66"/>
    </location>
</feature>
<evidence type="ECO:0000256" key="6">
    <source>
        <dbReference type="SAM" id="MobiDB-lite"/>
    </source>
</evidence>
<proteinExistence type="predicted"/>
<keyword evidence="5 7" id="KW-0472">Membrane</keyword>
<reference evidence="10" key="1">
    <citation type="submission" date="2018-11" db="EMBL/GenBank/DDBJ databases">
        <title>Venom-gland transcriptomics and venom proteomics of the Florida green centipede (Hemiscolopendra marginata) reveal sex-based variation in a centipede venom.</title>
        <authorList>
            <person name="Nystrom G.S."/>
            <person name="Ward M.J."/>
            <person name="Ellsworth S.A."/>
            <person name="Rokyta D.R."/>
        </authorList>
    </citation>
    <scope>NUCLEOTIDE SEQUENCE</scope>
    <source>
        <tissue evidence="10">Venom gland</tissue>
    </source>
</reference>
<keyword evidence="2" id="KW-0813">Transport</keyword>
<feature type="compositionally biased region" description="Polar residues" evidence="6">
    <location>
        <begin position="23"/>
        <end position="39"/>
    </location>
</feature>
<accession>A0A646QE25</accession>
<dbReference type="Pfam" id="PF00168">
    <property type="entry name" value="C2"/>
    <property type="match status" value="3"/>
</dbReference>
<comment type="subcellular location">
    <subcellularLocation>
        <location evidence="1">Membrane</location>
    </subcellularLocation>
</comment>
<keyword evidence="7" id="KW-0812">Transmembrane</keyword>
<evidence type="ECO:0000256" key="3">
    <source>
        <dbReference type="ARBA" id="ARBA00023055"/>
    </source>
</evidence>
<organism evidence="10">
    <name type="scientific">Hemiscolopendra marginata</name>
    <dbReference type="NCBI Taxonomy" id="943146"/>
    <lineage>
        <taxon>Eukaryota</taxon>
        <taxon>Metazoa</taxon>
        <taxon>Ecdysozoa</taxon>
        <taxon>Arthropoda</taxon>
        <taxon>Myriapoda</taxon>
        <taxon>Chilopoda</taxon>
        <taxon>Pleurostigmophora</taxon>
        <taxon>Scolopendromorpha</taxon>
        <taxon>Scolopendridae</taxon>
        <taxon>Hemiscolopendra</taxon>
    </lineage>
</organism>
<dbReference type="SMART" id="SM00239">
    <property type="entry name" value="C2"/>
    <property type="match status" value="3"/>
</dbReference>
<evidence type="ECO:0000256" key="5">
    <source>
        <dbReference type="ARBA" id="ARBA00023136"/>
    </source>
</evidence>